<gene>
    <name evidence="1" type="ORF">AR9_g180</name>
</gene>
<dbReference type="EMBL" id="KU878088">
    <property type="protein sequence ID" value="AMS01264.1"/>
    <property type="molecule type" value="Genomic_DNA"/>
</dbReference>
<protein>
    <submittedName>
        <fullName evidence="1">Putative secreted/membrane protein</fullName>
    </submittedName>
</protein>
<reference evidence="1 2" key="1">
    <citation type="journal article" date="2016" name="Virology">
        <title>The genome of AR9, a giant transducing Bacillus phage encoding two multisubunit RNA polymerases.</title>
        <authorList>
            <person name="Lavysh D."/>
            <person name="Sokolova M."/>
            <person name="Minakhin L."/>
            <person name="Yakunina M."/>
            <person name="Artamonova T."/>
            <person name="Kozyavkin S."/>
            <person name="Makarova K.S."/>
            <person name="Koonin E.V."/>
            <person name="Severinov K."/>
        </authorList>
    </citation>
    <scope>NUCLEOTIDE SEQUENCE [LARGE SCALE GENOMIC DNA]</scope>
</reference>
<dbReference type="KEGG" id="vg:29058898"/>
<sequence length="50" mass="5697">MKVMIGSTMIVLAILFLLWLAISPLFEKIGRSTRKVKNNIFKGDENDSEK</sequence>
<dbReference type="RefSeq" id="YP_009283084.1">
    <property type="nucleotide sequence ID" value="NC_031039.1"/>
</dbReference>
<evidence type="ECO:0000313" key="2">
    <source>
        <dbReference type="Proteomes" id="UP000202618"/>
    </source>
</evidence>
<dbReference type="Proteomes" id="UP000202618">
    <property type="component" value="Segment"/>
</dbReference>
<name>A0A172JI83_BPPB1</name>
<accession>A0A172JI83</accession>
<proteinExistence type="predicted"/>
<dbReference type="GeneID" id="29058898"/>
<evidence type="ECO:0000313" key="1">
    <source>
        <dbReference type="EMBL" id="AMS01264.1"/>
    </source>
</evidence>
<organism evidence="1 2">
    <name type="scientific">Bacillus phage AR9</name>
    <dbReference type="NCBI Taxonomy" id="1815509"/>
    <lineage>
        <taxon>Viruses</taxon>
        <taxon>Duplodnaviria</taxon>
        <taxon>Heunggongvirae</taxon>
        <taxon>Uroviricota</taxon>
        <taxon>Caudoviricetes</taxon>
        <taxon>Takahashivirus</taxon>
        <taxon>Bacillus phage PBS1</taxon>
    </lineage>
</organism>